<dbReference type="GeneID" id="98569354"/>
<dbReference type="Pfam" id="PF12848">
    <property type="entry name" value="ABC_tran_Xtn"/>
    <property type="match status" value="1"/>
</dbReference>
<reference evidence="5 6" key="1">
    <citation type="submission" date="2017-05" db="EMBL/GenBank/DDBJ databases">
        <title>Vagococcus spp. assemblies.</title>
        <authorList>
            <person name="Gulvik C.A."/>
        </authorList>
    </citation>
    <scope>NUCLEOTIDE SEQUENCE [LARGE SCALE GENOMIC DNA]</scope>
    <source>
        <strain evidence="5 6">NCFB 2777</strain>
    </source>
</reference>
<dbReference type="FunFam" id="3.40.50.300:FF:000011">
    <property type="entry name" value="Putative ABC transporter ATP-binding component"/>
    <property type="match status" value="1"/>
</dbReference>
<dbReference type="PROSITE" id="PS00211">
    <property type="entry name" value="ABC_TRANSPORTER_1"/>
    <property type="match status" value="1"/>
</dbReference>
<dbReference type="NCBIfam" id="NF000355">
    <property type="entry name" value="ribo_prot_ABC_F"/>
    <property type="match status" value="1"/>
</dbReference>
<dbReference type="CDD" id="cd03221">
    <property type="entry name" value="ABCF_EF-3"/>
    <property type="match status" value="2"/>
</dbReference>
<dbReference type="RefSeq" id="WP_126782015.1">
    <property type="nucleotide sequence ID" value="NZ_CAUQJP010000047.1"/>
</dbReference>
<evidence type="ECO:0000256" key="3">
    <source>
        <dbReference type="SAM" id="Coils"/>
    </source>
</evidence>
<dbReference type="AlphaFoldDB" id="A0A429ZE51"/>
<dbReference type="InterPro" id="IPR003439">
    <property type="entry name" value="ABC_transporter-like_ATP-bd"/>
</dbReference>
<dbReference type="GO" id="GO:0016887">
    <property type="term" value="F:ATP hydrolysis activity"/>
    <property type="evidence" value="ECO:0007669"/>
    <property type="project" value="InterPro"/>
</dbReference>
<dbReference type="PROSITE" id="PS50893">
    <property type="entry name" value="ABC_TRANSPORTER_2"/>
    <property type="match status" value="2"/>
</dbReference>
<dbReference type="PANTHER" id="PTHR42855:SF2">
    <property type="entry name" value="DRUG RESISTANCE ABC TRANSPORTER,ATP-BINDING PROTEIN"/>
    <property type="match status" value="1"/>
</dbReference>
<comment type="caution">
    <text evidence="5">The sequence shown here is derived from an EMBL/GenBank/DDBJ whole genome shotgun (WGS) entry which is preliminary data.</text>
</comment>
<dbReference type="InterPro" id="IPR032781">
    <property type="entry name" value="ABC_tran_Xtn"/>
</dbReference>
<proteinExistence type="predicted"/>
<dbReference type="InterPro" id="IPR027417">
    <property type="entry name" value="P-loop_NTPase"/>
</dbReference>
<feature type="domain" description="ABC transporter" evidence="4">
    <location>
        <begin position="330"/>
        <end position="524"/>
    </location>
</feature>
<feature type="domain" description="ABC transporter" evidence="4">
    <location>
        <begin position="3"/>
        <end position="257"/>
    </location>
</feature>
<dbReference type="EMBL" id="NGJU01000025">
    <property type="protein sequence ID" value="RST91953.1"/>
    <property type="molecule type" value="Genomic_DNA"/>
</dbReference>
<dbReference type="Pfam" id="PF00005">
    <property type="entry name" value="ABC_tran"/>
    <property type="match status" value="2"/>
</dbReference>
<dbReference type="Proteomes" id="UP000287239">
    <property type="component" value="Unassembled WGS sequence"/>
</dbReference>
<protein>
    <recommendedName>
        <fullName evidence="4">ABC transporter domain-containing protein</fullName>
    </recommendedName>
</protein>
<gene>
    <name evidence="5" type="ORF">CBF35_13475</name>
</gene>
<feature type="coiled-coil region" evidence="3">
    <location>
        <begin position="245"/>
        <end position="272"/>
    </location>
</feature>
<evidence type="ECO:0000256" key="2">
    <source>
        <dbReference type="ARBA" id="ARBA00022840"/>
    </source>
</evidence>
<sequence>MIIQLNEVTKIIGGELLFEKLNLSIKTGEKIGIIGRNGSGKSTLLKLIMGIEGIDEGAVSLRNGLRLAYLRQERVVDPNLTARDFLLNARPELLTLAQELSQLEEQLALVSEEQLVSVMTRYGKKQELFQDSGGYELEDVIQSTTQGLGINSLLAQRMMMLSGGQQTLMALAHVLISEADVLILDEPTNHLDVKGLNWLENYLQKAKKTVIVVSHDRYFLNQVVNRVVEIDNELHSYSGNYDAYEKSKKARLEVLAKDYQEQQKEIKKIKDAIRRYRQWGNESDNAKFFKRAKHLEKRLAQMDEISRPAKEQVALMKAFKFSQRSGKEVLQLKNLYKSYDSRELLVGAELNVSWQDKVAIQGSNGCGKSTLLKIILGQVPVDQGEVDLGSQVEIGYLSQNIHYEEPRQTVLENFKRSNDLYEEDCRRILAKYLFFKEDVFRQVGKLSGGEQVRLELAKLMQQGNNLLILDEPTNHLDIETRELLEKVLQDYQGTVIVVSHDRYFLKKTIQRFVVIEEGKIQEPG</sequence>
<evidence type="ECO:0000313" key="5">
    <source>
        <dbReference type="EMBL" id="RST91953.1"/>
    </source>
</evidence>
<dbReference type="InterPro" id="IPR017871">
    <property type="entry name" value="ABC_transporter-like_CS"/>
</dbReference>
<dbReference type="SMART" id="SM00382">
    <property type="entry name" value="AAA"/>
    <property type="match status" value="2"/>
</dbReference>
<dbReference type="PANTHER" id="PTHR42855">
    <property type="entry name" value="ABC TRANSPORTER ATP-BINDING SUBUNIT"/>
    <property type="match status" value="1"/>
</dbReference>
<keyword evidence="3" id="KW-0175">Coiled coil</keyword>
<dbReference type="InterPro" id="IPR003593">
    <property type="entry name" value="AAA+_ATPase"/>
</dbReference>
<dbReference type="InterPro" id="IPR051309">
    <property type="entry name" value="ABCF_ATPase"/>
</dbReference>
<evidence type="ECO:0000259" key="4">
    <source>
        <dbReference type="PROSITE" id="PS50893"/>
    </source>
</evidence>
<dbReference type="SUPFAM" id="SSF52540">
    <property type="entry name" value="P-loop containing nucleoside triphosphate hydrolases"/>
    <property type="match status" value="2"/>
</dbReference>
<dbReference type="GO" id="GO:0005524">
    <property type="term" value="F:ATP binding"/>
    <property type="evidence" value="ECO:0007669"/>
    <property type="project" value="UniProtKB-KW"/>
</dbReference>
<organism evidence="5 6">
    <name type="scientific">Vagococcus salmoninarum</name>
    <dbReference type="NCBI Taxonomy" id="2739"/>
    <lineage>
        <taxon>Bacteria</taxon>
        <taxon>Bacillati</taxon>
        <taxon>Bacillota</taxon>
        <taxon>Bacilli</taxon>
        <taxon>Lactobacillales</taxon>
        <taxon>Enterococcaceae</taxon>
        <taxon>Vagococcus</taxon>
    </lineage>
</organism>
<accession>A0A429ZE51</accession>
<dbReference type="Gene3D" id="3.40.50.300">
    <property type="entry name" value="P-loop containing nucleotide triphosphate hydrolases"/>
    <property type="match status" value="2"/>
</dbReference>
<name>A0A429ZE51_9ENTE</name>
<keyword evidence="1" id="KW-0547">Nucleotide-binding</keyword>
<dbReference type="OrthoDB" id="9760950at2"/>
<keyword evidence="6" id="KW-1185">Reference proteome</keyword>
<evidence type="ECO:0000256" key="1">
    <source>
        <dbReference type="ARBA" id="ARBA00022741"/>
    </source>
</evidence>
<keyword evidence="2" id="KW-0067">ATP-binding</keyword>
<evidence type="ECO:0000313" key="6">
    <source>
        <dbReference type="Proteomes" id="UP000287239"/>
    </source>
</evidence>